<dbReference type="Gene3D" id="3.40.33.10">
    <property type="entry name" value="CAP"/>
    <property type="match status" value="1"/>
</dbReference>
<dbReference type="STRING" id="39946.A2X4Q5"/>
<protein>
    <recommendedName>
        <fullName evidence="2">SCP domain-containing protein</fullName>
    </recommendedName>
</protein>
<dbReference type="EMBL" id="CM000127">
    <property type="protein sequence ID" value="EAY85815.1"/>
    <property type="molecule type" value="Genomic_DNA"/>
</dbReference>
<evidence type="ECO:0000313" key="3">
    <source>
        <dbReference type="EMBL" id="EAY85815.1"/>
    </source>
</evidence>
<dbReference type="HOGENOM" id="CLU_1032029_0_0_1"/>
<evidence type="ECO:0000313" key="4">
    <source>
        <dbReference type="Proteomes" id="UP000007015"/>
    </source>
</evidence>
<name>A2X4Q5_ORYSI</name>
<dbReference type="InterPro" id="IPR001283">
    <property type="entry name" value="CRISP-related"/>
</dbReference>
<dbReference type="PRINTS" id="PR00837">
    <property type="entry name" value="V5TPXLIKE"/>
</dbReference>
<dbReference type="InterPro" id="IPR035940">
    <property type="entry name" value="CAP_sf"/>
</dbReference>
<dbReference type="AlphaFoldDB" id="A2X4Q5"/>
<dbReference type="PANTHER" id="PTHR10334">
    <property type="entry name" value="CYSTEINE-RICH SECRETORY PROTEIN-RELATED"/>
    <property type="match status" value="1"/>
</dbReference>
<dbReference type="SUPFAM" id="SSF55797">
    <property type="entry name" value="PR-1-like"/>
    <property type="match status" value="1"/>
</dbReference>
<dbReference type="SMART" id="SM00198">
    <property type="entry name" value="SCP"/>
    <property type="match status" value="1"/>
</dbReference>
<accession>A2X4Q5</accession>
<dbReference type="Pfam" id="PF00188">
    <property type="entry name" value="CAP"/>
    <property type="match status" value="1"/>
</dbReference>
<keyword evidence="1" id="KW-1133">Transmembrane helix</keyword>
<dbReference type="CDD" id="cd05381">
    <property type="entry name" value="CAP_PR-1"/>
    <property type="match status" value="1"/>
</dbReference>
<evidence type="ECO:0000259" key="2">
    <source>
        <dbReference type="SMART" id="SM00198"/>
    </source>
</evidence>
<evidence type="ECO:0000256" key="1">
    <source>
        <dbReference type="SAM" id="Phobius"/>
    </source>
</evidence>
<feature type="domain" description="SCP" evidence="2">
    <location>
        <begin position="46"/>
        <end position="182"/>
    </location>
</feature>
<dbReference type="FunFam" id="3.40.33.10:FF:000004">
    <property type="entry name" value="CAP, cysteine-rich secretory protein, antigen 5"/>
    <property type="match status" value="1"/>
</dbReference>
<keyword evidence="4" id="KW-1185">Reference proteome</keyword>
<dbReference type="InterPro" id="IPR014044">
    <property type="entry name" value="CAP_dom"/>
</dbReference>
<reference evidence="3 4" key="1">
    <citation type="journal article" date="2005" name="PLoS Biol.">
        <title>The genomes of Oryza sativa: a history of duplications.</title>
        <authorList>
            <person name="Yu J."/>
            <person name="Wang J."/>
            <person name="Lin W."/>
            <person name="Li S."/>
            <person name="Li H."/>
            <person name="Zhou J."/>
            <person name="Ni P."/>
            <person name="Dong W."/>
            <person name="Hu S."/>
            <person name="Zeng C."/>
            <person name="Zhang J."/>
            <person name="Zhang Y."/>
            <person name="Li R."/>
            <person name="Xu Z."/>
            <person name="Li S."/>
            <person name="Li X."/>
            <person name="Zheng H."/>
            <person name="Cong L."/>
            <person name="Lin L."/>
            <person name="Yin J."/>
            <person name="Geng J."/>
            <person name="Li G."/>
            <person name="Shi J."/>
            <person name="Liu J."/>
            <person name="Lv H."/>
            <person name="Li J."/>
            <person name="Wang J."/>
            <person name="Deng Y."/>
            <person name="Ran L."/>
            <person name="Shi X."/>
            <person name="Wang X."/>
            <person name="Wu Q."/>
            <person name="Li C."/>
            <person name="Ren X."/>
            <person name="Wang J."/>
            <person name="Wang X."/>
            <person name="Li D."/>
            <person name="Liu D."/>
            <person name="Zhang X."/>
            <person name="Ji Z."/>
            <person name="Zhao W."/>
            <person name="Sun Y."/>
            <person name="Zhang Z."/>
            <person name="Bao J."/>
            <person name="Han Y."/>
            <person name="Dong L."/>
            <person name="Ji J."/>
            <person name="Chen P."/>
            <person name="Wu S."/>
            <person name="Liu J."/>
            <person name="Xiao Y."/>
            <person name="Bu D."/>
            <person name="Tan J."/>
            <person name="Yang L."/>
            <person name="Ye C."/>
            <person name="Zhang J."/>
            <person name="Xu J."/>
            <person name="Zhou Y."/>
            <person name="Yu Y."/>
            <person name="Zhang B."/>
            <person name="Zhuang S."/>
            <person name="Wei H."/>
            <person name="Liu B."/>
            <person name="Lei M."/>
            <person name="Yu H."/>
            <person name="Li Y."/>
            <person name="Xu H."/>
            <person name="Wei S."/>
            <person name="He X."/>
            <person name="Fang L."/>
            <person name="Zhang Z."/>
            <person name="Zhang Y."/>
            <person name="Huang X."/>
            <person name="Su Z."/>
            <person name="Tong W."/>
            <person name="Li J."/>
            <person name="Tong Z."/>
            <person name="Li S."/>
            <person name="Ye J."/>
            <person name="Wang L."/>
            <person name="Fang L."/>
            <person name="Lei T."/>
            <person name="Chen C."/>
            <person name="Chen H."/>
            <person name="Xu Z."/>
            <person name="Li H."/>
            <person name="Huang H."/>
            <person name="Zhang F."/>
            <person name="Xu H."/>
            <person name="Li N."/>
            <person name="Zhao C."/>
            <person name="Li S."/>
            <person name="Dong L."/>
            <person name="Huang Y."/>
            <person name="Li L."/>
            <person name="Xi Y."/>
            <person name="Qi Q."/>
            <person name="Li W."/>
            <person name="Zhang B."/>
            <person name="Hu W."/>
            <person name="Zhang Y."/>
            <person name="Tian X."/>
            <person name="Jiao Y."/>
            <person name="Liang X."/>
            <person name="Jin J."/>
            <person name="Gao L."/>
            <person name="Zheng W."/>
            <person name="Hao B."/>
            <person name="Liu S."/>
            <person name="Wang W."/>
            <person name="Yuan L."/>
            <person name="Cao M."/>
            <person name="McDermott J."/>
            <person name="Samudrala R."/>
            <person name="Wang J."/>
            <person name="Wong G.K."/>
            <person name="Yang H."/>
        </authorList>
    </citation>
    <scope>NUCLEOTIDE SEQUENCE [LARGE SCALE GENOMIC DNA]</scope>
    <source>
        <strain evidence="4">cv. 93-11</strain>
    </source>
</reference>
<gene>
    <name evidence="3" type="ORF">OsI_07173</name>
</gene>
<keyword evidence="1" id="KW-0472">Membrane</keyword>
<keyword evidence="1" id="KW-0812">Transmembrane</keyword>
<sequence length="270" mass="28834">MKAVENTVYAAASYRSVACCSSLSFFISFFIAAYIYGDSGIGIPRNSTERFLYLQNQARADVGVAPLAWDGTVAAYAEKNAAARKGDCDLKHSGGPYGENIFWGSAGANWTATDAVASWASEKQWYNCSDDSCDAPGGRGCTHYKQMVWAKTTKVGCASVSCDANRGTFMVCEYDPPGNVPGVQAYAGCGHFNQTGLRQNDAVSRGEDWRRARCGRRGFAHACPRGEIQGRNPRYALRIHSRYSKIQGGLAISSDGAAAATGVPDELGGA</sequence>
<dbReference type="Gramene" id="BGIOSGA008188-TA">
    <property type="protein sequence ID" value="BGIOSGA008188-PA"/>
    <property type="gene ID" value="BGIOSGA008188"/>
</dbReference>
<organism evidence="3 4">
    <name type="scientific">Oryza sativa subsp. indica</name>
    <name type="common">Rice</name>
    <dbReference type="NCBI Taxonomy" id="39946"/>
    <lineage>
        <taxon>Eukaryota</taxon>
        <taxon>Viridiplantae</taxon>
        <taxon>Streptophyta</taxon>
        <taxon>Embryophyta</taxon>
        <taxon>Tracheophyta</taxon>
        <taxon>Spermatophyta</taxon>
        <taxon>Magnoliopsida</taxon>
        <taxon>Liliopsida</taxon>
        <taxon>Poales</taxon>
        <taxon>Poaceae</taxon>
        <taxon>BOP clade</taxon>
        <taxon>Oryzoideae</taxon>
        <taxon>Oryzeae</taxon>
        <taxon>Oryzinae</taxon>
        <taxon>Oryza</taxon>
        <taxon>Oryza sativa</taxon>
    </lineage>
</organism>
<feature type="transmembrane region" description="Helical" evidence="1">
    <location>
        <begin position="12"/>
        <end position="36"/>
    </location>
</feature>
<dbReference type="Proteomes" id="UP000007015">
    <property type="component" value="Chromosome 2"/>
</dbReference>
<proteinExistence type="predicted"/>